<dbReference type="EMBL" id="FP565575">
    <property type="protein sequence ID" value="CBE69797.1"/>
    <property type="molecule type" value="Genomic_DNA"/>
</dbReference>
<organism evidence="2 3">
    <name type="scientific">Methylomirabilis oxygeniifera</name>
    <dbReference type="NCBI Taxonomy" id="671143"/>
    <lineage>
        <taxon>Bacteria</taxon>
        <taxon>Candidatus Methylomirabilota</taxon>
        <taxon>Candidatus Methylomirabilia</taxon>
        <taxon>Candidatus Methylomirabilales</taxon>
        <taxon>Candidatus Methylomirabilaceae</taxon>
        <taxon>Candidatus Methylomirabilis</taxon>
    </lineage>
</organism>
<dbReference type="STRING" id="671143.DAMO_2724"/>
<sequence length="170" mass="18810">MRCFTKNRAGRAYKWPSTSRRKPTRGRSSTGSTGENSSTSSSAESERPGRRRLCAGWSSCHWNWYPWTSPWYGQRPRLKASTPCRMPTPSVWRRPSGLTRPSSPAIRSSGPSSTSSRSAGLPDNCTITPHSSLVIASHRYCDQTGLALTVPIHAPARRTTLDNKATYVEV</sequence>
<reference evidence="2 3" key="1">
    <citation type="journal article" date="2010" name="Nature">
        <title>Nitrite-driven anaerobic methane oxidation by oxygenic bacteria.</title>
        <authorList>
            <person name="Ettwig K.F."/>
            <person name="Butler M.K."/>
            <person name="Le Paslier D."/>
            <person name="Pelletier E."/>
            <person name="Mangenot S."/>
            <person name="Kuypers M.M.M."/>
            <person name="Schreiber F."/>
            <person name="Dutilh B.E."/>
            <person name="Zedelius J."/>
            <person name="de Beer D."/>
            <person name="Gloerich J."/>
            <person name="Wessels H.J.C.T."/>
            <person name="van Allen T."/>
            <person name="Luesken F."/>
            <person name="Wu M."/>
            <person name="van de Pas-Schoonen K.T."/>
            <person name="Op den Camp H.J.M."/>
            <person name="Janssen-Megens E.M."/>
            <person name="Francoijs K-J."/>
            <person name="Stunnenberg H."/>
            <person name="Weissenbach J."/>
            <person name="Jetten M.S.M."/>
            <person name="Strous M."/>
        </authorList>
    </citation>
    <scope>NUCLEOTIDE SEQUENCE [LARGE SCALE GENOMIC DNA]</scope>
</reference>
<evidence type="ECO:0000256" key="1">
    <source>
        <dbReference type="SAM" id="MobiDB-lite"/>
    </source>
</evidence>
<protein>
    <submittedName>
        <fullName evidence="2">Uncharacterized protein</fullName>
    </submittedName>
</protein>
<proteinExistence type="predicted"/>
<evidence type="ECO:0000313" key="2">
    <source>
        <dbReference type="EMBL" id="CBE69797.1"/>
    </source>
</evidence>
<feature type="region of interest" description="Disordered" evidence="1">
    <location>
        <begin position="1"/>
        <end position="48"/>
    </location>
</feature>
<feature type="compositionally biased region" description="Low complexity" evidence="1">
    <location>
        <begin position="100"/>
        <end position="118"/>
    </location>
</feature>
<name>D5MKV7_METO1</name>
<dbReference type="AlphaFoldDB" id="D5MKV7"/>
<gene>
    <name evidence="2" type="ORF">DAMO_2724</name>
</gene>
<feature type="compositionally biased region" description="Low complexity" evidence="1">
    <location>
        <begin position="26"/>
        <end position="43"/>
    </location>
</feature>
<dbReference type="HOGENOM" id="CLU_1567838_0_0_0"/>
<feature type="region of interest" description="Disordered" evidence="1">
    <location>
        <begin position="82"/>
        <end position="123"/>
    </location>
</feature>
<accession>D5MKV7</accession>
<dbReference type="KEGG" id="mox:DAMO_2724"/>
<evidence type="ECO:0000313" key="3">
    <source>
        <dbReference type="Proteomes" id="UP000006898"/>
    </source>
</evidence>
<dbReference type="Proteomes" id="UP000006898">
    <property type="component" value="Chromosome"/>
</dbReference>